<evidence type="ECO:0000256" key="6">
    <source>
        <dbReference type="ARBA" id="ARBA00022837"/>
    </source>
</evidence>
<evidence type="ECO:0000313" key="10">
    <source>
        <dbReference type="Proteomes" id="UP000546464"/>
    </source>
</evidence>
<dbReference type="RefSeq" id="WP_185676927.1">
    <property type="nucleotide sequence ID" value="NZ_JACHVB010000060.1"/>
</dbReference>
<dbReference type="GO" id="GO:0046872">
    <property type="term" value="F:metal ion binding"/>
    <property type="evidence" value="ECO:0007669"/>
    <property type="project" value="UniProtKB-KW"/>
</dbReference>
<dbReference type="InterPro" id="IPR017850">
    <property type="entry name" value="Alkaline_phosphatase_core_sf"/>
</dbReference>
<feature type="domain" description="Sulfatase N-terminal" evidence="8">
    <location>
        <begin position="35"/>
        <end position="373"/>
    </location>
</feature>
<evidence type="ECO:0000256" key="3">
    <source>
        <dbReference type="ARBA" id="ARBA00022723"/>
    </source>
</evidence>
<evidence type="ECO:0000256" key="2">
    <source>
        <dbReference type="ARBA" id="ARBA00008779"/>
    </source>
</evidence>
<dbReference type="PANTHER" id="PTHR45953:SF1">
    <property type="entry name" value="IDURONATE 2-SULFATASE"/>
    <property type="match status" value="1"/>
</dbReference>
<dbReference type="PANTHER" id="PTHR45953">
    <property type="entry name" value="IDURONATE 2-SULFATASE"/>
    <property type="match status" value="1"/>
</dbReference>
<proteinExistence type="inferred from homology"/>
<comment type="caution">
    <text evidence="9">The sequence shown here is derived from an EMBL/GenBank/DDBJ whole genome shotgun (WGS) entry which is preliminary data.</text>
</comment>
<evidence type="ECO:0000256" key="4">
    <source>
        <dbReference type="ARBA" id="ARBA00022729"/>
    </source>
</evidence>
<comment type="similarity">
    <text evidence="2">Belongs to the sulfatase family.</text>
</comment>
<evidence type="ECO:0000256" key="1">
    <source>
        <dbReference type="ARBA" id="ARBA00001913"/>
    </source>
</evidence>
<keyword evidence="6" id="KW-0106">Calcium</keyword>
<feature type="signal peptide" evidence="7">
    <location>
        <begin position="1"/>
        <end position="19"/>
    </location>
</feature>
<dbReference type="EMBL" id="JACHVB010000060">
    <property type="protein sequence ID" value="MBC2596008.1"/>
    <property type="molecule type" value="Genomic_DNA"/>
</dbReference>
<evidence type="ECO:0000313" key="9">
    <source>
        <dbReference type="EMBL" id="MBC2596008.1"/>
    </source>
</evidence>
<protein>
    <submittedName>
        <fullName evidence="9">Sulfatase</fullName>
    </submittedName>
</protein>
<dbReference type="CDD" id="cd16030">
    <property type="entry name" value="iduronate-2-sulfatase"/>
    <property type="match status" value="1"/>
</dbReference>
<name>A0A842HJ55_9BACT</name>
<keyword evidence="10" id="KW-1185">Reference proteome</keyword>
<accession>A0A842HJ55</accession>
<evidence type="ECO:0000259" key="8">
    <source>
        <dbReference type="Pfam" id="PF00884"/>
    </source>
</evidence>
<dbReference type="AlphaFoldDB" id="A0A842HJ55"/>
<dbReference type="GO" id="GO:0005737">
    <property type="term" value="C:cytoplasm"/>
    <property type="evidence" value="ECO:0007669"/>
    <property type="project" value="TreeGrafter"/>
</dbReference>
<keyword evidence="5" id="KW-0378">Hydrolase</keyword>
<sequence length="468" mass="51458">MSNNRFLGIIPSVATILCAAPIALLQAQGNEQTAPNVLFIAIDDLRPELGAYGNKEIQSPNIDRLAADATLFNQAYSQVPVCGASRSSMLSGMLPTAKRFTAFDSRADEDAPGMPTLPAWFKEHGYTTYSNGKIFHNRNDSTDGWSRPAWMPSISHGAMLNPESKKHLGGVRNRGPFYERAEVEDSAYFDGQVLDKSLADLKELSAAGKPFFLAVGFIRPHLPFYAPAQDWDAFDEGSISLAVNRELPAGSPESLTPSNEIQFYGDHGIPYNSELWHQTAKHGYYACVRYVDRLVGKLLDALEATGQADNTIIVLWGDHGWLLGEHNVWGKLILLPEALRVPLLIRAPGRAPAQSDEVVEAVDIYPTLCGLAGLPVPQHLQGQDLFGPSANTGRQDSGYAYSRMFNGDAVSTERYVYARYNKAGKVEELLLDREQDPLGRKNLTTDSAYAAELNTLRQALDDQMQRAK</sequence>
<keyword evidence="4 7" id="KW-0732">Signal</keyword>
<dbReference type="InterPro" id="IPR000917">
    <property type="entry name" value="Sulfatase_N"/>
</dbReference>
<evidence type="ECO:0000256" key="7">
    <source>
        <dbReference type="SAM" id="SignalP"/>
    </source>
</evidence>
<organism evidence="9 10">
    <name type="scientific">Ruficoccus amylovorans</name>
    <dbReference type="NCBI Taxonomy" id="1804625"/>
    <lineage>
        <taxon>Bacteria</taxon>
        <taxon>Pseudomonadati</taxon>
        <taxon>Verrucomicrobiota</taxon>
        <taxon>Opitutia</taxon>
        <taxon>Puniceicoccales</taxon>
        <taxon>Cerasicoccaceae</taxon>
        <taxon>Ruficoccus</taxon>
    </lineage>
</organism>
<reference evidence="9 10" key="1">
    <citation type="submission" date="2020-07" db="EMBL/GenBank/DDBJ databases">
        <authorList>
            <person name="Feng X."/>
        </authorList>
    </citation>
    <scope>NUCLEOTIDE SEQUENCE [LARGE SCALE GENOMIC DNA]</scope>
    <source>
        <strain evidence="9 10">JCM31066</strain>
    </source>
</reference>
<evidence type="ECO:0000256" key="5">
    <source>
        <dbReference type="ARBA" id="ARBA00022801"/>
    </source>
</evidence>
<dbReference type="Pfam" id="PF00884">
    <property type="entry name" value="Sulfatase"/>
    <property type="match status" value="1"/>
</dbReference>
<dbReference type="Gene3D" id="3.40.720.10">
    <property type="entry name" value="Alkaline Phosphatase, subunit A"/>
    <property type="match status" value="1"/>
</dbReference>
<dbReference type="InterPro" id="IPR035874">
    <property type="entry name" value="IDS"/>
</dbReference>
<feature type="chain" id="PRO_5032991722" evidence="7">
    <location>
        <begin position="20"/>
        <end position="468"/>
    </location>
</feature>
<dbReference type="SUPFAM" id="SSF53649">
    <property type="entry name" value="Alkaline phosphatase-like"/>
    <property type="match status" value="1"/>
</dbReference>
<keyword evidence="3" id="KW-0479">Metal-binding</keyword>
<comment type="cofactor">
    <cofactor evidence="1">
        <name>Ca(2+)</name>
        <dbReference type="ChEBI" id="CHEBI:29108"/>
    </cofactor>
</comment>
<dbReference type="GO" id="GO:0004423">
    <property type="term" value="F:iduronate-2-sulfatase activity"/>
    <property type="evidence" value="ECO:0007669"/>
    <property type="project" value="InterPro"/>
</dbReference>
<dbReference type="Proteomes" id="UP000546464">
    <property type="component" value="Unassembled WGS sequence"/>
</dbReference>
<gene>
    <name evidence="9" type="ORF">H5P28_17210</name>
</gene>